<evidence type="ECO:0000313" key="2">
    <source>
        <dbReference type="EMBL" id="QUN05973.1"/>
    </source>
</evidence>
<keyword evidence="1" id="KW-0227">DNA damage</keyword>
<proteinExistence type="predicted"/>
<name>A0ABX7YT43_9GAMM</name>
<dbReference type="Gene3D" id="3.40.50.300">
    <property type="entry name" value="P-loop containing nucleotide triphosphate hydrolases"/>
    <property type="match status" value="1"/>
</dbReference>
<evidence type="ECO:0000256" key="1">
    <source>
        <dbReference type="ARBA" id="ARBA00022763"/>
    </source>
</evidence>
<organism evidence="2 3">
    <name type="scientific">Shewanella yunxiaonensis</name>
    <dbReference type="NCBI Taxonomy" id="2829809"/>
    <lineage>
        <taxon>Bacteria</taxon>
        <taxon>Pseudomonadati</taxon>
        <taxon>Pseudomonadota</taxon>
        <taxon>Gammaproteobacteria</taxon>
        <taxon>Alteromonadales</taxon>
        <taxon>Shewanellaceae</taxon>
        <taxon>Shewanella</taxon>
    </lineage>
</organism>
<keyword evidence="3" id="KW-1185">Reference proteome</keyword>
<reference evidence="2 3" key="1">
    <citation type="submission" date="2021-04" db="EMBL/GenBank/DDBJ databases">
        <title>Novel species identification of genus Shewanella.</title>
        <authorList>
            <person name="Liu G."/>
        </authorList>
    </citation>
    <scope>NUCLEOTIDE SEQUENCE [LARGE SCALE GENOMIC DNA]</scope>
    <source>
        <strain evidence="2 3">FJAT-54481</strain>
    </source>
</reference>
<dbReference type="GO" id="GO:0051301">
    <property type="term" value="P:cell division"/>
    <property type="evidence" value="ECO:0007669"/>
    <property type="project" value="UniProtKB-KW"/>
</dbReference>
<dbReference type="InterPro" id="IPR050356">
    <property type="entry name" value="SulA_CellDiv_inhibitor"/>
</dbReference>
<dbReference type="PANTHER" id="PTHR35369">
    <property type="entry name" value="BLR3025 PROTEIN-RELATED"/>
    <property type="match status" value="1"/>
</dbReference>
<keyword evidence="2" id="KW-0131">Cell cycle</keyword>
<dbReference type="EMBL" id="CP073587">
    <property type="protein sequence ID" value="QUN05973.1"/>
    <property type="molecule type" value="Genomic_DNA"/>
</dbReference>
<dbReference type="PANTHER" id="PTHR35369:SF3">
    <property type="entry name" value="TRANSLESION DNA SYNTHESIS-ASSOCIATED PROTEIN IMUA"/>
    <property type="match status" value="1"/>
</dbReference>
<keyword evidence="2" id="KW-0132">Cell division</keyword>
<dbReference type="SUPFAM" id="SSF52540">
    <property type="entry name" value="P-loop containing nucleoside triphosphate hydrolases"/>
    <property type="match status" value="1"/>
</dbReference>
<dbReference type="InterPro" id="IPR027417">
    <property type="entry name" value="P-loop_NTPase"/>
</dbReference>
<gene>
    <name evidence="2" type="ORF">KDN34_00310</name>
</gene>
<dbReference type="InterPro" id="IPR004596">
    <property type="entry name" value="Cell_div_suppressor_SulA"/>
</dbReference>
<dbReference type="Pfam" id="PF03846">
    <property type="entry name" value="SulA"/>
    <property type="match status" value="1"/>
</dbReference>
<sequence>MSIVMGNAPRHPGLWQEAIYPTDSAWQQMGIANLTTRSHGRQELQQLSAQLAQLSQQGRWIVLINPENAIGYKELLARAGVRMDRVLQVRARDEVEALWATEKALTSGTSSAVISWVEQLDHKDKRRLQLVAKSARAMGIVLETSSCADNATPLPRLQAVH</sequence>
<dbReference type="Proteomes" id="UP000679575">
    <property type="component" value="Chromosome"/>
</dbReference>
<evidence type="ECO:0000313" key="3">
    <source>
        <dbReference type="Proteomes" id="UP000679575"/>
    </source>
</evidence>
<accession>A0ABX7YT43</accession>
<dbReference type="RefSeq" id="WP_212594998.1">
    <property type="nucleotide sequence ID" value="NZ_CP073587.1"/>
</dbReference>
<protein>
    <submittedName>
        <fullName evidence="2">Cell division protein</fullName>
    </submittedName>
</protein>